<evidence type="ECO:0000259" key="9">
    <source>
        <dbReference type="PROSITE" id="PS50929"/>
    </source>
</evidence>
<feature type="transmembrane region" description="Helical" evidence="7">
    <location>
        <begin position="283"/>
        <end position="300"/>
    </location>
</feature>
<proteinExistence type="predicted"/>
<dbReference type="CDD" id="cd18544">
    <property type="entry name" value="ABC_6TM_TmrA_like"/>
    <property type="match status" value="1"/>
</dbReference>
<evidence type="ECO:0000256" key="4">
    <source>
        <dbReference type="ARBA" id="ARBA00022840"/>
    </source>
</evidence>
<sequence length="587" mass="66785">MASKTGNAFDFSLFKRLLKYTNPYKVTFYFVAFTAVLLSLLAVLRPYLTKITINDSIVPKDNDNLILYVSLMLGVLILEVIFQFCFIYFANWLGQEVIRDIRVNLFDHMLQFKKQYYDQSAVGRLVTRAVSDIETIASIFSQGLFMIISDLLKMLVVLVFMFFQDWKLTFLVLAVMPFILYATRVFQQKMKVAFEEVRTQVSNLNSFVQERITGMKILQIFGREDVEYERFKEINHKHKKAWIKTVWYNSIFFPIAEMSSSIAIGLVVWFGGLQITNGETLDLGIIVMFIQLIQMLFRPLRQIADKFNTLQMGMVAANRVFAVLDTKSIIENTGTLTAENLTGEIQFKDVRFSYIEGEEVVKGISFEVHAGETVAIVGATGAGKSTIINLLSRFYETDSGEISVDNTNIKDFTLKSLRNEIAVVLQDVFLFADTIMKNITLGNPKITEEEVIDAAKEIGVHEFISSLPNGYHYNVKERGAMLSSGQRQLIAFLRAYVSNPSILVLDEATSSVDSYSEQLMQDATDKVTKGRTSIVIAHRLATIKKANKIIVMDAGNIVEIGTHQELLQQENGYYRNLYEVQFMEEEV</sequence>
<evidence type="ECO:0000313" key="11">
    <source>
        <dbReference type="Proteomes" id="UP001230915"/>
    </source>
</evidence>
<dbReference type="InterPro" id="IPR011527">
    <property type="entry name" value="ABC1_TM_dom"/>
</dbReference>
<feature type="transmembrane region" description="Helical" evidence="7">
    <location>
        <begin position="168"/>
        <end position="186"/>
    </location>
</feature>
<dbReference type="GO" id="GO:0005524">
    <property type="term" value="F:ATP binding"/>
    <property type="evidence" value="ECO:0007669"/>
    <property type="project" value="UniProtKB-KW"/>
</dbReference>
<keyword evidence="5 7" id="KW-1133">Transmembrane helix</keyword>
<dbReference type="Proteomes" id="UP001230915">
    <property type="component" value="Unassembled WGS sequence"/>
</dbReference>
<feature type="transmembrane region" description="Helical" evidence="7">
    <location>
        <begin position="65"/>
        <end position="89"/>
    </location>
</feature>
<dbReference type="Gene3D" id="3.40.50.300">
    <property type="entry name" value="P-loop containing nucleotide triphosphate hydrolases"/>
    <property type="match status" value="1"/>
</dbReference>
<evidence type="ECO:0000256" key="1">
    <source>
        <dbReference type="ARBA" id="ARBA00004651"/>
    </source>
</evidence>
<keyword evidence="6 7" id="KW-0472">Membrane</keyword>
<dbReference type="InterPro" id="IPR027417">
    <property type="entry name" value="P-loop_NTPase"/>
</dbReference>
<feature type="transmembrane region" description="Helical" evidence="7">
    <location>
        <begin position="143"/>
        <end position="162"/>
    </location>
</feature>
<dbReference type="RefSeq" id="WP_308864550.1">
    <property type="nucleotide sequence ID" value="NZ_JAVHUL010000021.1"/>
</dbReference>
<dbReference type="SMART" id="SM00382">
    <property type="entry name" value="AAA"/>
    <property type="match status" value="1"/>
</dbReference>
<feature type="domain" description="ABC transporter" evidence="8">
    <location>
        <begin position="345"/>
        <end position="579"/>
    </location>
</feature>
<dbReference type="Pfam" id="PF00005">
    <property type="entry name" value="ABC_tran"/>
    <property type="match status" value="1"/>
</dbReference>
<keyword evidence="4 10" id="KW-0067">ATP-binding</keyword>
<dbReference type="InterPro" id="IPR003439">
    <property type="entry name" value="ABC_transporter-like_ATP-bd"/>
</dbReference>
<dbReference type="InterPro" id="IPR003593">
    <property type="entry name" value="AAA+_ATPase"/>
</dbReference>
<evidence type="ECO:0000256" key="2">
    <source>
        <dbReference type="ARBA" id="ARBA00022692"/>
    </source>
</evidence>
<dbReference type="SUPFAM" id="SSF52540">
    <property type="entry name" value="P-loop containing nucleoside triphosphate hydrolases"/>
    <property type="match status" value="1"/>
</dbReference>
<evidence type="ECO:0000256" key="7">
    <source>
        <dbReference type="SAM" id="Phobius"/>
    </source>
</evidence>
<dbReference type="Pfam" id="PF00664">
    <property type="entry name" value="ABC_membrane"/>
    <property type="match status" value="1"/>
</dbReference>
<dbReference type="InterPro" id="IPR017871">
    <property type="entry name" value="ABC_transporter-like_CS"/>
</dbReference>
<keyword evidence="2 7" id="KW-0812">Transmembrane</keyword>
<evidence type="ECO:0000256" key="3">
    <source>
        <dbReference type="ARBA" id="ARBA00022741"/>
    </source>
</evidence>
<reference evidence="10 11" key="1">
    <citation type="submission" date="2023-08" db="EMBL/GenBank/DDBJ databases">
        <title>Mesonia sp. MT50, isolated from deep-sea sediment of the Mariana Trench.</title>
        <authorList>
            <person name="Fu H."/>
        </authorList>
    </citation>
    <scope>NUCLEOTIDE SEQUENCE [LARGE SCALE GENOMIC DNA]</scope>
    <source>
        <strain evidence="10 11">MT50</strain>
    </source>
</reference>
<feature type="transmembrane region" description="Helical" evidence="7">
    <location>
        <begin position="26"/>
        <end position="45"/>
    </location>
</feature>
<dbReference type="PANTHER" id="PTHR43394:SF1">
    <property type="entry name" value="ATP-BINDING CASSETTE SUB-FAMILY B MEMBER 10, MITOCHONDRIAL"/>
    <property type="match status" value="1"/>
</dbReference>
<dbReference type="CDD" id="cd03254">
    <property type="entry name" value="ABCC_Glucan_exporter_like"/>
    <property type="match status" value="1"/>
</dbReference>
<dbReference type="InterPro" id="IPR036640">
    <property type="entry name" value="ABC1_TM_sf"/>
</dbReference>
<dbReference type="EMBL" id="JAVHUL010000021">
    <property type="protein sequence ID" value="MDQ7917720.1"/>
    <property type="molecule type" value="Genomic_DNA"/>
</dbReference>
<evidence type="ECO:0000256" key="5">
    <source>
        <dbReference type="ARBA" id="ARBA00022989"/>
    </source>
</evidence>
<accession>A0ABU1A1Z3</accession>
<dbReference type="Gene3D" id="1.20.1560.10">
    <property type="entry name" value="ABC transporter type 1, transmembrane domain"/>
    <property type="match status" value="1"/>
</dbReference>
<feature type="domain" description="ABC transmembrane type-1" evidence="9">
    <location>
        <begin position="30"/>
        <end position="312"/>
    </location>
</feature>
<evidence type="ECO:0000313" key="10">
    <source>
        <dbReference type="EMBL" id="MDQ7917720.1"/>
    </source>
</evidence>
<comment type="subcellular location">
    <subcellularLocation>
        <location evidence="1">Cell membrane</location>
        <topology evidence="1">Multi-pass membrane protein</topology>
    </subcellularLocation>
</comment>
<keyword evidence="3" id="KW-0547">Nucleotide-binding</keyword>
<dbReference type="SUPFAM" id="SSF90123">
    <property type="entry name" value="ABC transporter transmembrane region"/>
    <property type="match status" value="1"/>
</dbReference>
<keyword evidence="11" id="KW-1185">Reference proteome</keyword>
<comment type="caution">
    <text evidence="10">The sequence shown here is derived from an EMBL/GenBank/DDBJ whole genome shotgun (WGS) entry which is preliminary data.</text>
</comment>
<protein>
    <submittedName>
        <fullName evidence="10">ABC transporter ATP-binding protein</fullName>
    </submittedName>
</protein>
<feature type="transmembrane region" description="Helical" evidence="7">
    <location>
        <begin position="246"/>
        <end position="271"/>
    </location>
</feature>
<name>A0ABU1A1Z3_9FLAO</name>
<gene>
    <name evidence="10" type="ORF">RBU60_09050</name>
</gene>
<evidence type="ECO:0000256" key="6">
    <source>
        <dbReference type="ARBA" id="ARBA00023136"/>
    </source>
</evidence>
<dbReference type="PANTHER" id="PTHR43394">
    <property type="entry name" value="ATP-DEPENDENT PERMEASE MDL1, MITOCHONDRIAL"/>
    <property type="match status" value="1"/>
</dbReference>
<evidence type="ECO:0000259" key="8">
    <source>
        <dbReference type="PROSITE" id="PS50893"/>
    </source>
</evidence>
<dbReference type="InterPro" id="IPR039421">
    <property type="entry name" value="Type_1_exporter"/>
</dbReference>
<dbReference type="PROSITE" id="PS50929">
    <property type="entry name" value="ABC_TM1F"/>
    <property type="match status" value="1"/>
</dbReference>
<organism evidence="10 11">
    <name type="scientific">Mesonia profundi</name>
    <dbReference type="NCBI Taxonomy" id="3070998"/>
    <lineage>
        <taxon>Bacteria</taxon>
        <taxon>Pseudomonadati</taxon>
        <taxon>Bacteroidota</taxon>
        <taxon>Flavobacteriia</taxon>
        <taxon>Flavobacteriales</taxon>
        <taxon>Flavobacteriaceae</taxon>
        <taxon>Mesonia</taxon>
    </lineage>
</organism>
<dbReference type="PROSITE" id="PS50893">
    <property type="entry name" value="ABC_TRANSPORTER_2"/>
    <property type="match status" value="1"/>
</dbReference>
<dbReference type="PROSITE" id="PS00211">
    <property type="entry name" value="ABC_TRANSPORTER_1"/>
    <property type="match status" value="1"/>
</dbReference>